<keyword evidence="1" id="KW-0436">Ligase</keyword>
<organism evidence="1 2">
    <name type="scientific">Geodermatophilus obscurus</name>
    <dbReference type="NCBI Taxonomy" id="1861"/>
    <lineage>
        <taxon>Bacteria</taxon>
        <taxon>Bacillati</taxon>
        <taxon>Actinomycetota</taxon>
        <taxon>Actinomycetes</taxon>
        <taxon>Geodermatophilales</taxon>
        <taxon>Geodermatophilaceae</taxon>
        <taxon>Geodermatophilus</taxon>
    </lineage>
</organism>
<proteinExistence type="predicted"/>
<dbReference type="AlphaFoldDB" id="A0A1I5DTX3"/>
<dbReference type="Gene3D" id="3.90.1140.10">
    <property type="entry name" value="Cyclic phosphodiesterase"/>
    <property type="match status" value="1"/>
</dbReference>
<dbReference type="SUPFAM" id="SSF55144">
    <property type="entry name" value="LigT-like"/>
    <property type="match status" value="1"/>
</dbReference>
<dbReference type="Pfam" id="PF13563">
    <property type="entry name" value="2_5_RNA_ligase2"/>
    <property type="match status" value="1"/>
</dbReference>
<dbReference type="Proteomes" id="UP000183642">
    <property type="component" value="Unassembled WGS sequence"/>
</dbReference>
<dbReference type="RefSeq" id="WP_083427070.1">
    <property type="nucleotide sequence ID" value="NZ_FOWE01000002.1"/>
</dbReference>
<keyword evidence="2" id="KW-1185">Reference proteome</keyword>
<gene>
    <name evidence="1" type="ORF">SAMN05660359_01033</name>
</gene>
<evidence type="ECO:0000313" key="1">
    <source>
        <dbReference type="EMBL" id="SFO02550.1"/>
    </source>
</evidence>
<accession>A0A1I5DTX3</accession>
<name>A0A1I5DTX3_9ACTN</name>
<dbReference type="EMBL" id="FOWE01000002">
    <property type="protein sequence ID" value="SFO02550.1"/>
    <property type="molecule type" value="Genomic_DNA"/>
</dbReference>
<sequence>MAGDERALIVTLLLEDQAQARFDRLRAEHFPAERNHLAAHVTLFHALPGGQRPAVDAALARAAARPPFDVEVSGLQLLGRGVAYRLRSGELSALHAGLAAEFDPWLTRQDRQRLSPHVTVQNKVEPAVARELRDRLAAGFTPHAVPARGLGLWRYLGGPWEPLAEHPFAG</sequence>
<dbReference type="InterPro" id="IPR009097">
    <property type="entry name" value="Cyclic_Pdiesterase"/>
</dbReference>
<reference evidence="2" key="1">
    <citation type="submission" date="2016-10" db="EMBL/GenBank/DDBJ databases">
        <authorList>
            <person name="Varghese N."/>
            <person name="Submissions S."/>
        </authorList>
    </citation>
    <scope>NUCLEOTIDE SEQUENCE [LARGE SCALE GENOMIC DNA]</scope>
    <source>
        <strain evidence="2">DSM 43161</strain>
    </source>
</reference>
<dbReference type="GO" id="GO:0016874">
    <property type="term" value="F:ligase activity"/>
    <property type="evidence" value="ECO:0007669"/>
    <property type="project" value="UniProtKB-KW"/>
</dbReference>
<evidence type="ECO:0000313" key="2">
    <source>
        <dbReference type="Proteomes" id="UP000183642"/>
    </source>
</evidence>
<protein>
    <submittedName>
        <fullName evidence="1">2'-5' RNA ligase</fullName>
    </submittedName>
</protein>